<organism evidence="2 3">
    <name type="scientific">Pseudomonas neustonica</name>
    <dbReference type="NCBI Taxonomy" id="2487346"/>
    <lineage>
        <taxon>Bacteria</taxon>
        <taxon>Pseudomonadati</taxon>
        <taxon>Pseudomonadota</taxon>
        <taxon>Gammaproteobacteria</taxon>
        <taxon>Pseudomonadales</taxon>
        <taxon>Pseudomonadaceae</taxon>
        <taxon>Pseudomonas</taxon>
    </lineage>
</organism>
<evidence type="ECO:0000313" key="2">
    <source>
        <dbReference type="EMBL" id="ROZ83658.1"/>
    </source>
</evidence>
<evidence type="ECO:0000313" key="3">
    <source>
        <dbReference type="Proteomes" id="UP000275199"/>
    </source>
</evidence>
<keyword evidence="3" id="KW-1185">Reference proteome</keyword>
<feature type="transmembrane region" description="Helical" evidence="1">
    <location>
        <begin position="84"/>
        <end position="104"/>
    </location>
</feature>
<dbReference type="EMBL" id="RKKU01000015">
    <property type="protein sequence ID" value="ROZ83658.1"/>
    <property type="molecule type" value="Genomic_DNA"/>
</dbReference>
<keyword evidence="1" id="KW-1133">Transmembrane helix</keyword>
<feature type="transmembrane region" description="Helical" evidence="1">
    <location>
        <begin position="14"/>
        <end position="37"/>
    </location>
</feature>
<keyword evidence="1" id="KW-0472">Membrane</keyword>
<keyword evidence="1" id="KW-0812">Transmembrane</keyword>
<comment type="caution">
    <text evidence="2">The sequence shown here is derived from an EMBL/GenBank/DDBJ whole genome shotgun (WGS) entry which is preliminary data.</text>
</comment>
<sequence>MAGFMDLLRGRGRVYLLEAVLCFGSLVLLLGMGLVALPMAFAEGADPQFAWQLVAMLALGFIGLWGATQLVLKVAYPQRQVAKPQAIVITLLLGIAALLLFHQLMALSRAATMMLVVLPLLGSAHFLFLGRDYLVRKR</sequence>
<dbReference type="Proteomes" id="UP000275199">
    <property type="component" value="Unassembled WGS sequence"/>
</dbReference>
<dbReference type="RefSeq" id="WP_123889952.1">
    <property type="nucleotide sequence ID" value="NZ_RKKU01000015.1"/>
</dbReference>
<proteinExistence type="predicted"/>
<evidence type="ECO:0000256" key="1">
    <source>
        <dbReference type="SAM" id="Phobius"/>
    </source>
</evidence>
<feature type="transmembrane region" description="Helical" evidence="1">
    <location>
        <begin position="110"/>
        <end position="129"/>
    </location>
</feature>
<gene>
    <name evidence="2" type="ORF">EF096_12445</name>
</gene>
<reference evidence="2 3" key="1">
    <citation type="submission" date="2018-11" db="EMBL/GenBank/DDBJ databases">
        <authorList>
            <person name="Jang G.I."/>
            <person name="Hwang C.Y."/>
        </authorList>
    </citation>
    <scope>NUCLEOTIDE SEQUENCE [LARGE SCALE GENOMIC DNA]</scope>
    <source>
        <strain evidence="2 3">SSM26</strain>
    </source>
</reference>
<name>A0ABX9XGH9_9PSED</name>
<accession>A0ABX9XGH9</accession>
<feature type="transmembrane region" description="Helical" evidence="1">
    <location>
        <begin position="49"/>
        <end position="72"/>
    </location>
</feature>
<protein>
    <submittedName>
        <fullName evidence="2">Uncharacterized protein</fullName>
    </submittedName>
</protein>